<feature type="binding site" evidence="5">
    <location>
        <position position="32"/>
    </location>
    <ligand>
        <name>ATP</name>
        <dbReference type="ChEBI" id="CHEBI:30616"/>
    </ligand>
</feature>
<dbReference type="RefSeq" id="WP_122013857.1">
    <property type="nucleotide sequence ID" value="NZ_CP033169.1"/>
</dbReference>
<evidence type="ECO:0000256" key="2">
    <source>
        <dbReference type="ARBA" id="ARBA00022741"/>
    </source>
</evidence>
<dbReference type="InterPro" id="IPR001404">
    <property type="entry name" value="Hsp90_fam"/>
</dbReference>
<evidence type="ECO:0000313" key="7">
    <source>
        <dbReference type="Proteomes" id="UP000280960"/>
    </source>
</evidence>
<dbReference type="EMBL" id="CP033169">
    <property type="protein sequence ID" value="AYO29386.1"/>
    <property type="molecule type" value="Genomic_DNA"/>
</dbReference>
<dbReference type="KEGG" id="bacg:D2962_01110"/>
<proteinExistence type="inferred from homology"/>
<feature type="binding site" evidence="5">
    <location>
        <begin position="96"/>
        <end position="97"/>
    </location>
    <ligand>
        <name>ATP</name>
        <dbReference type="ChEBI" id="CHEBI:30616"/>
    </ligand>
</feature>
<dbReference type="PRINTS" id="PR00775">
    <property type="entry name" value="HEATSHOCK90"/>
</dbReference>
<dbReference type="Pfam" id="PF00183">
    <property type="entry name" value="HSP90"/>
    <property type="match status" value="1"/>
</dbReference>
<dbReference type="GO" id="GO:0051082">
    <property type="term" value="F:unfolded protein binding"/>
    <property type="evidence" value="ECO:0007669"/>
    <property type="project" value="InterPro"/>
</dbReference>
<dbReference type="GO" id="GO:0140662">
    <property type="term" value="F:ATP-dependent protein folding chaperone"/>
    <property type="evidence" value="ECO:0007669"/>
    <property type="project" value="InterPro"/>
</dbReference>
<accession>A0A3G2R1P9</accession>
<dbReference type="InterPro" id="IPR020568">
    <property type="entry name" value="Ribosomal_Su5_D2-typ_SF"/>
</dbReference>
<dbReference type="PIRSF" id="PIRSF002583">
    <property type="entry name" value="Hsp90"/>
    <property type="match status" value="1"/>
</dbReference>
<feature type="binding site" evidence="5">
    <location>
        <position position="76"/>
    </location>
    <ligand>
        <name>ATP</name>
        <dbReference type="ChEBI" id="CHEBI:30616"/>
    </ligand>
</feature>
<dbReference type="PANTHER" id="PTHR11528">
    <property type="entry name" value="HEAT SHOCK PROTEIN 90 FAMILY MEMBER"/>
    <property type="match status" value="1"/>
</dbReference>
<keyword evidence="4" id="KW-0143">Chaperone</keyword>
<protein>
    <submittedName>
        <fullName evidence="6">Molecular chaperone HtpG</fullName>
    </submittedName>
</protein>
<evidence type="ECO:0000256" key="5">
    <source>
        <dbReference type="PIRSR" id="PIRSR002583-1"/>
    </source>
</evidence>
<keyword evidence="7" id="KW-1185">Reference proteome</keyword>
<evidence type="ECO:0000256" key="1">
    <source>
        <dbReference type="ARBA" id="ARBA00008239"/>
    </source>
</evidence>
<dbReference type="Gene3D" id="1.20.120.790">
    <property type="entry name" value="Heat shock protein 90, C-terminal domain"/>
    <property type="match status" value="1"/>
</dbReference>
<feature type="binding site" evidence="5">
    <location>
        <position position="167"/>
    </location>
    <ligand>
        <name>ATP</name>
        <dbReference type="ChEBI" id="CHEBI:30616"/>
    </ligand>
</feature>
<dbReference type="SUPFAM" id="SSF110942">
    <property type="entry name" value="HSP90 C-terminal domain"/>
    <property type="match status" value="1"/>
</dbReference>
<organism evidence="6 7">
    <name type="scientific">Biomaibacter acetigenes</name>
    <dbReference type="NCBI Taxonomy" id="2316383"/>
    <lineage>
        <taxon>Bacteria</taxon>
        <taxon>Bacillati</taxon>
        <taxon>Bacillota</taxon>
        <taxon>Clostridia</taxon>
        <taxon>Thermosediminibacterales</taxon>
        <taxon>Tepidanaerobacteraceae</taxon>
        <taxon>Biomaibacter</taxon>
    </lineage>
</organism>
<reference evidence="6 7" key="1">
    <citation type="submission" date="2018-10" db="EMBL/GenBank/DDBJ databases">
        <authorList>
            <person name="Zhang X."/>
        </authorList>
    </citation>
    <scope>NUCLEOTIDE SEQUENCE [LARGE SCALE GENOMIC DNA]</scope>
    <source>
        <strain evidence="6 7">SK-G1</strain>
    </source>
</reference>
<dbReference type="NCBIfam" id="NF003555">
    <property type="entry name" value="PRK05218.1"/>
    <property type="match status" value="1"/>
</dbReference>
<dbReference type="Pfam" id="PF13589">
    <property type="entry name" value="HATPase_c_3"/>
    <property type="match status" value="1"/>
</dbReference>
<dbReference type="Gene3D" id="3.30.565.10">
    <property type="entry name" value="Histidine kinase-like ATPase, C-terminal domain"/>
    <property type="match status" value="1"/>
</dbReference>
<dbReference type="SUPFAM" id="SSF55874">
    <property type="entry name" value="ATPase domain of HSP90 chaperone/DNA topoisomerase II/histidine kinase"/>
    <property type="match status" value="1"/>
</dbReference>
<feature type="binding site" evidence="5">
    <location>
        <position position="36"/>
    </location>
    <ligand>
        <name>ATP</name>
        <dbReference type="ChEBI" id="CHEBI:30616"/>
    </ligand>
</feature>
<dbReference type="Gene3D" id="3.40.50.11260">
    <property type="match status" value="1"/>
</dbReference>
<sequence>MNRNGVLSIESKNIFTILKQWLYTKQDIVFRELISNALDAIEKLTQLRNTDESIAWAEGKVLVRLEPESKKLIISDNGIGMDIEEVDKYINQIAFSGATEFINQHNQAGKDTIIGHFGVGFYSAFMLSDHVAIETKSYKKNSTAVRWNCMSDMSFSMCDCDRTEVGTDVILYLDENNLYLKKPDLIYESIKKYFIFSKTAIYFEAPGYDHVLVNNPYPLWRQPKESINPTDMNTFYREFFDDVCDPLFWIQFEIIDIGVRGILFFRDTKNGTEEIDGKIKVYNRGVYVGDNIREIIPKFVNLQSGIIECDYLPLVVSRSTIREDKQNDDMCELIYECLSQEVTIALNDMFQKRREAYEAHWPNLNAFVKYGVLQDKIFASVMMRKVVFKDIYGRYQTIQEYLDADNSHSNTVYYASDEIDQAHYIEIFKKCGLNALLFDHVIDQPFMRRYEVVHPNIKFIRIDSNIKSLFDGCLEENDKPKADMLAEKIRKALGDRLGTMELKVTRLEHDSISTLIINDEISRRMVDMLEIYGFINPTDFSAKEKQAKRTFLVNMNNEIVRFILESAHESVINTIVNQLFDLSLMSQQSLRPEDVEQFIIRSEAILASYIHNQ</sequence>
<dbReference type="InterPro" id="IPR036890">
    <property type="entry name" value="HATPase_C_sf"/>
</dbReference>
<dbReference type="InterPro" id="IPR020575">
    <property type="entry name" value="Hsp90_N"/>
</dbReference>
<keyword evidence="3 5" id="KW-0067">ATP-binding</keyword>
<dbReference type="AlphaFoldDB" id="A0A3G2R1P9"/>
<feature type="binding site" evidence="5">
    <location>
        <position position="318"/>
    </location>
    <ligand>
        <name>ATP</name>
        <dbReference type="ChEBI" id="CHEBI:30616"/>
    </ligand>
</feature>
<dbReference type="GO" id="GO:0005524">
    <property type="term" value="F:ATP binding"/>
    <property type="evidence" value="ECO:0007669"/>
    <property type="project" value="UniProtKB-KW"/>
</dbReference>
<keyword evidence="2 5" id="KW-0547">Nucleotide-binding</keyword>
<feature type="binding site" evidence="5">
    <location>
        <position position="81"/>
    </location>
    <ligand>
        <name>ATP</name>
        <dbReference type="ChEBI" id="CHEBI:30616"/>
    </ligand>
</feature>
<dbReference type="InterPro" id="IPR037196">
    <property type="entry name" value="HSP90_C"/>
</dbReference>
<dbReference type="Proteomes" id="UP000280960">
    <property type="component" value="Chromosome"/>
</dbReference>
<evidence type="ECO:0000313" key="6">
    <source>
        <dbReference type="EMBL" id="AYO29386.1"/>
    </source>
</evidence>
<evidence type="ECO:0000256" key="4">
    <source>
        <dbReference type="ARBA" id="ARBA00023186"/>
    </source>
</evidence>
<dbReference type="GO" id="GO:0016887">
    <property type="term" value="F:ATP hydrolysis activity"/>
    <property type="evidence" value="ECO:0007669"/>
    <property type="project" value="InterPro"/>
</dbReference>
<gene>
    <name evidence="6" type="primary">htpG</name>
    <name evidence="6" type="ORF">D2962_01110</name>
</gene>
<dbReference type="SUPFAM" id="SSF54211">
    <property type="entry name" value="Ribosomal protein S5 domain 2-like"/>
    <property type="match status" value="1"/>
</dbReference>
<name>A0A3G2R1P9_9FIRM</name>
<evidence type="ECO:0000256" key="3">
    <source>
        <dbReference type="ARBA" id="ARBA00022840"/>
    </source>
</evidence>
<dbReference type="Gene3D" id="3.30.230.80">
    <property type="match status" value="1"/>
</dbReference>
<comment type="similarity">
    <text evidence="1">Belongs to the heat shock protein 90 family.</text>
</comment>